<dbReference type="InterPro" id="IPR011006">
    <property type="entry name" value="CheY-like_superfamily"/>
</dbReference>
<dbReference type="PANTHER" id="PTHR43228:SF1">
    <property type="entry name" value="TWO-COMPONENT RESPONSE REGULATOR ARR22"/>
    <property type="match status" value="1"/>
</dbReference>
<reference evidence="3 4" key="1">
    <citation type="submission" date="2019-02" db="EMBL/GenBank/DDBJ databases">
        <title>Genomic Encyclopedia of Type Strains, Phase IV (KMG-IV): sequencing the most valuable type-strain genomes for metagenomic binning, comparative biology and taxonomic classification.</title>
        <authorList>
            <person name="Goeker M."/>
        </authorList>
    </citation>
    <scope>NUCLEOTIDE SEQUENCE [LARGE SCALE GENOMIC DNA]</scope>
    <source>
        <strain evidence="3 4">DSM 21223</strain>
    </source>
</reference>
<dbReference type="Pfam" id="PF00072">
    <property type="entry name" value="Response_reg"/>
    <property type="match status" value="1"/>
</dbReference>
<evidence type="ECO:0000259" key="2">
    <source>
        <dbReference type="PROSITE" id="PS50110"/>
    </source>
</evidence>
<evidence type="ECO:0000313" key="3">
    <source>
        <dbReference type="EMBL" id="RZT89867.1"/>
    </source>
</evidence>
<name>A0ABY0IQL8_9RHOO</name>
<gene>
    <name evidence="3" type="ORF">EV678_0668</name>
</gene>
<dbReference type="Proteomes" id="UP000292136">
    <property type="component" value="Unassembled WGS sequence"/>
</dbReference>
<dbReference type="InterPro" id="IPR001789">
    <property type="entry name" value="Sig_transdc_resp-reg_receiver"/>
</dbReference>
<organism evidence="3 4">
    <name type="scientific">Azospira oryzae</name>
    <dbReference type="NCBI Taxonomy" id="146939"/>
    <lineage>
        <taxon>Bacteria</taxon>
        <taxon>Pseudomonadati</taxon>
        <taxon>Pseudomonadota</taxon>
        <taxon>Betaproteobacteria</taxon>
        <taxon>Rhodocyclales</taxon>
        <taxon>Rhodocyclaceae</taxon>
        <taxon>Azospira</taxon>
    </lineage>
</organism>
<dbReference type="RefSeq" id="WP_014237532.1">
    <property type="nucleotide sequence ID" value="NZ_SHKM01000001.1"/>
</dbReference>
<sequence>MSQRHPKILIVDDNDVMRALLRGILRNEDYQVVGEARNGIQALEMVERMTPDVVCLDVIMPEMNGLETLKTIKRDFPQVSVIMITGNASKENVQEALELGANGFVVKPFNAAKVLEALSRA</sequence>
<accession>A0ABY0IQL8</accession>
<evidence type="ECO:0000313" key="4">
    <source>
        <dbReference type="Proteomes" id="UP000292136"/>
    </source>
</evidence>
<keyword evidence="1" id="KW-0597">Phosphoprotein</keyword>
<dbReference type="SMART" id="SM00448">
    <property type="entry name" value="REC"/>
    <property type="match status" value="1"/>
</dbReference>
<dbReference type="EMBL" id="SHKM01000001">
    <property type="protein sequence ID" value="RZT89867.1"/>
    <property type="molecule type" value="Genomic_DNA"/>
</dbReference>
<dbReference type="InterPro" id="IPR052048">
    <property type="entry name" value="ST_Response_Regulator"/>
</dbReference>
<feature type="domain" description="Response regulatory" evidence="2">
    <location>
        <begin position="7"/>
        <end position="121"/>
    </location>
</feature>
<feature type="modified residue" description="4-aspartylphosphate" evidence="1">
    <location>
        <position position="57"/>
    </location>
</feature>
<dbReference type="PROSITE" id="PS50110">
    <property type="entry name" value="RESPONSE_REGULATORY"/>
    <property type="match status" value="1"/>
</dbReference>
<comment type="caution">
    <text evidence="3">The sequence shown here is derived from an EMBL/GenBank/DDBJ whole genome shotgun (WGS) entry which is preliminary data.</text>
</comment>
<dbReference type="SUPFAM" id="SSF52172">
    <property type="entry name" value="CheY-like"/>
    <property type="match status" value="1"/>
</dbReference>
<keyword evidence="4" id="KW-1185">Reference proteome</keyword>
<dbReference type="Gene3D" id="3.40.50.2300">
    <property type="match status" value="1"/>
</dbReference>
<dbReference type="PANTHER" id="PTHR43228">
    <property type="entry name" value="TWO-COMPONENT RESPONSE REGULATOR"/>
    <property type="match status" value="1"/>
</dbReference>
<proteinExistence type="predicted"/>
<evidence type="ECO:0000256" key="1">
    <source>
        <dbReference type="PROSITE-ProRule" id="PRU00169"/>
    </source>
</evidence>
<protein>
    <submittedName>
        <fullName evidence="3">Two-component system chemotaxis response regulator CheY</fullName>
    </submittedName>
</protein>